<evidence type="ECO:0000313" key="1">
    <source>
        <dbReference type="EMBL" id="JAI01558.1"/>
    </source>
</evidence>
<proteinExistence type="predicted"/>
<protein>
    <submittedName>
        <fullName evidence="1">Uncharacterized protein</fullName>
    </submittedName>
</protein>
<sequence>MSPNLVYPKLYIFKSCFL</sequence>
<organism evidence="1">
    <name type="scientific">Anguilla anguilla</name>
    <name type="common">European freshwater eel</name>
    <name type="synonym">Muraena anguilla</name>
    <dbReference type="NCBI Taxonomy" id="7936"/>
    <lineage>
        <taxon>Eukaryota</taxon>
        <taxon>Metazoa</taxon>
        <taxon>Chordata</taxon>
        <taxon>Craniata</taxon>
        <taxon>Vertebrata</taxon>
        <taxon>Euteleostomi</taxon>
        <taxon>Actinopterygii</taxon>
        <taxon>Neopterygii</taxon>
        <taxon>Teleostei</taxon>
        <taxon>Anguilliformes</taxon>
        <taxon>Anguillidae</taxon>
        <taxon>Anguilla</taxon>
    </lineage>
</organism>
<reference evidence="1" key="1">
    <citation type="submission" date="2014-11" db="EMBL/GenBank/DDBJ databases">
        <authorList>
            <person name="Amaro Gonzalez C."/>
        </authorList>
    </citation>
    <scope>NUCLEOTIDE SEQUENCE</scope>
</reference>
<accession>A0A0E9XFN4</accession>
<dbReference type="EMBL" id="GBXM01007020">
    <property type="protein sequence ID" value="JAI01558.1"/>
    <property type="molecule type" value="Transcribed_RNA"/>
</dbReference>
<dbReference type="AlphaFoldDB" id="A0A0E9XFN4"/>
<reference evidence="1" key="2">
    <citation type="journal article" date="2015" name="Fish Shellfish Immunol.">
        <title>Early steps in the European eel (Anguilla anguilla)-Vibrio vulnificus interaction in the gills: Role of the RtxA13 toxin.</title>
        <authorList>
            <person name="Callol A."/>
            <person name="Pajuelo D."/>
            <person name="Ebbesson L."/>
            <person name="Teles M."/>
            <person name="MacKenzie S."/>
            <person name="Amaro C."/>
        </authorList>
    </citation>
    <scope>NUCLEOTIDE SEQUENCE</scope>
</reference>
<name>A0A0E9XFN4_ANGAN</name>